<evidence type="ECO:0000256" key="1">
    <source>
        <dbReference type="SAM" id="Phobius"/>
    </source>
</evidence>
<feature type="non-terminal residue" evidence="2">
    <location>
        <position position="1"/>
    </location>
</feature>
<name>A0A392VN03_9FABA</name>
<dbReference type="Proteomes" id="UP000265520">
    <property type="component" value="Unassembled WGS sequence"/>
</dbReference>
<dbReference type="AlphaFoldDB" id="A0A392VN03"/>
<keyword evidence="1" id="KW-0472">Membrane</keyword>
<feature type="transmembrane region" description="Helical" evidence="1">
    <location>
        <begin position="12"/>
        <end position="31"/>
    </location>
</feature>
<keyword evidence="1" id="KW-0812">Transmembrane</keyword>
<protein>
    <submittedName>
        <fullName evidence="2">Uncharacterized protein</fullName>
    </submittedName>
</protein>
<keyword evidence="3" id="KW-1185">Reference proteome</keyword>
<evidence type="ECO:0000313" key="3">
    <source>
        <dbReference type="Proteomes" id="UP000265520"/>
    </source>
</evidence>
<evidence type="ECO:0000313" key="2">
    <source>
        <dbReference type="EMBL" id="MCI89726.1"/>
    </source>
</evidence>
<dbReference type="EMBL" id="LXQA011226443">
    <property type="protein sequence ID" value="MCI89726.1"/>
    <property type="molecule type" value="Genomic_DNA"/>
</dbReference>
<reference evidence="2 3" key="1">
    <citation type="journal article" date="2018" name="Front. Plant Sci.">
        <title>Red Clover (Trifolium pratense) and Zigzag Clover (T. medium) - A Picture of Genomic Similarities and Differences.</title>
        <authorList>
            <person name="Dluhosova J."/>
            <person name="Istvanek J."/>
            <person name="Nedelnik J."/>
            <person name="Repkova J."/>
        </authorList>
    </citation>
    <scope>NUCLEOTIDE SEQUENCE [LARGE SCALE GENOMIC DNA]</scope>
    <source>
        <strain evidence="3">cv. 10/8</strain>
        <tissue evidence="2">Leaf</tissue>
    </source>
</reference>
<comment type="caution">
    <text evidence="2">The sequence shown here is derived from an EMBL/GenBank/DDBJ whole genome shotgun (WGS) entry which is preliminary data.</text>
</comment>
<proteinExistence type="predicted"/>
<accession>A0A392VN03</accession>
<sequence length="32" mass="3481">LNSSSSLPRVLLFLVALALLALGFYVMFLLAK</sequence>
<keyword evidence="1" id="KW-1133">Transmembrane helix</keyword>
<organism evidence="2 3">
    <name type="scientific">Trifolium medium</name>
    <dbReference type="NCBI Taxonomy" id="97028"/>
    <lineage>
        <taxon>Eukaryota</taxon>
        <taxon>Viridiplantae</taxon>
        <taxon>Streptophyta</taxon>
        <taxon>Embryophyta</taxon>
        <taxon>Tracheophyta</taxon>
        <taxon>Spermatophyta</taxon>
        <taxon>Magnoliopsida</taxon>
        <taxon>eudicotyledons</taxon>
        <taxon>Gunneridae</taxon>
        <taxon>Pentapetalae</taxon>
        <taxon>rosids</taxon>
        <taxon>fabids</taxon>
        <taxon>Fabales</taxon>
        <taxon>Fabaceae</taxon>
        <taxon>Papilionoideae</taxon>
        <taxon>50 kb inversion clade</taxon>
        <taxon>NPAAA clade</taxon>
        <taxon>Hologalegina</taxon>
        <taxon>IRL clade</taxon>
        <taxon>Trifolieae</taxon>
        <taxon>Trifolium</taxon>
    </lineage>
</organism>